<name>A0A8W7PB96_ANOCL</name>
<protein>
    <submittedName>
        <fullName evidence="1">Uncharacterized protein</fullName>
    </submittedName>
</protein>
<dbReference type="EnsemblMetazoa" id="ACOM029004-RA">
    <property type="protein sequence ID" value="ACOM029004-PA.1"/>
    <property type="gene ID" value="ACOM029004"/>
</dbReference>
<sequence length="222" mass="24794">MTRADTNAKIDGGENKNITGCKVVRVRLHPQPPEAPVGHAELALELLRVPLVAELQQLAHHRVQRQPEEVLLVLVLQQLLVPDQLLRLVRQVGLDRLARLAVVAADVRYRRVQVAELERFAQRQLGLRQEVVLLRVDVLQRGQAVQLAVLLVQVLGERVAPDRHVELGERGRVLHLEDRHMRSMSPDWVAAISAFSHAPSFSSSGTCSFFFVSISSSYGVRG</sequence>
<reference evidence="1" key="1">
    <citation type="submission" date="2022-08" db="UniProtKB">
        <authorList>
            <consortium name="EnsemblMetazoa"/>
        </authorList>
    </citation>
    <scope>IDENTIFICATION</scope>
</reference>
<organism evidence="1">
    <name type="scientific">Anopheles coluzzii</name>
    <name type="common">African malaria mosquito</name>
    <dbReference type="NCBI Taxonomy" id="1518534"/>
    <lineage>
        <taxon>Eukaryota</taxon>
        <taxon>Metazoa</taxon>
        <taxon>Ecdysozoa</taxon>
        <taxon>Arthropoda</taxon>
        <taxon>Hexapoda</taxon>
        <taxon>Insecta</taxon>
        <taxon>Pterygota</taxon>
        <taxon>Neoptera</taxon>
        <taxon>Endopterygota</taxon>
        <taxon>Diptera</taxon>
        <taxon>Nematocera</taxon>
        <taxon>Culicoidea</taxon>
        <taxon>Culicidae</taxon>
        <taxon>Anophelinae</taxon>
        <taxon>Anopheles</taxon>
    </lineage>
</organism>
<evidence type="ECO:0000313" key="1">
    <source>
        <dbReference type="EnsemblMetazoa" id="ACOM029004-PA.1"/>
    </source>
</evidence>
<proteinExistence type="predicted"/>
<accession>A0A8W7PB96</accession>
<dbReference type="Proteomes" id="UP000075882">
    <property type="component" value="Unassembled WGS sequence"/>
</dbReference>
<dbReference type="AlphaFoldDB" id="A0A8W7PB96"/>